<dbReference type="InterPro" id="IPR036390">
    <property type="entry name" value="WH_DNA-bd_sf"/>
</dbReference>
<protein>
    <submittedName>
        <fullName evidence="2">MarR family transcriptional regulator</fullName>
    </submittedName>
</protein>
<name>A0A4V2NZD7_9ACTN</name>
<sequence>MCQPMAYDGFMTTPWLSDEQQRIWRSWLRLNRELSATLAREMSASSDLSMADFGVLVQLTDVADGRVRISELADNLGWERSRVSHQLKRMQTRGLVERFECAEDGRGSFVGITSAGREAIGEAAPGHVAEVRRLVVDHLDADELRDFGRLVDRLLEPFNG</sequence>
<dbReference type="InterPro" id="IPR011991">
    <property type="entry name" value="ArsR-like_HTH"/>
</dbReference>
<dbReference type="EMBL" id="SJZJ01000010">
    <property type="protein sequence ID" value="TCJ28622.1"/>
    <property type="molecule type" value="Genomic_DNA"/>
</dbReference>
<evidence type="ECO:0000259" key="1">
    <source>
        <dbReference type="PROSITE" id="PS50995"/>
    </source>
</evidence>
<proteinExistence type="predicted"/>
<evidence type="ECO:0000313" key="3">
    <source>
        <dbReference type="Proteomes" id="UP000295453"/>
    </source>
</evidence>
<dbReference type="InterPro" id="IPR000835">
    <property type="entry name" value="HTH_MarR-typ"/>
</dbReference>
<feature type="domain" description="HTH marR-type" evidence="1">
    <location>
        <begin position="20"/>
        <end position="156"/>
    </location>
</feature>
<comment type="caution">
    <text evidence="2">The sequence shown here is derived from an EMBL/GenBank/DDBJ whole genome shotgun (WGS) entry which is preliminary data.</text>
</comment>
<dbReference type="AlphaFoldDB" id="A0A4V2NZD7"/>
<dbReference type="PANTHER" id="PTHR33164:SF99">
    <property type="entry name" value="MARR FAMILY REGULATORY PROTEIN"/>
    <property type="match status" value="1"/>
</dbReference>
<dbReference type="OrthoDB" id="3526267at2"/>
<keyword evidence="3" id="KW-1185">Reference proteome</keyword>
<dbReference type="InterPro" id="IPR039422">
    <property type="entry name" value="MarR/SlyA-like"/>
</dbReference>
<dbReference type="PROSITE" id="PS50995">
    <property type="entry name" value="HTH_MARR_2"/>
    <property type="match status" value="1"/>
</dbReference>
<reference evidence="2 3" key="1">
    <citation type="submission" date="2019-03" db="EMBL/GenBank/DDBJ databases">
        <authorList>
            <person name="Kim M.K.M."/>
        </authorList>
    </citation>
    <scope>NUCLEOTIDE SEQUENCE [LARGE SCALE GENOMIC DNA]</scope>
    <source>
        <strain evidence="2 3">18JY15-6</strain>
    </source>
</reference>
<dbReference type="SMART" id="SM00347">
    <property type="entry name" value="HTH_MARR"/>
    <property type="match status" value="1"/>
</dbReference>
<dbReference type="Gene3D" id="1.10.10.10">
    <property type="entry name" value="Winged helix-like DNA-binding domain superfamily/Winged helix DNA-binding domain"/>
    <property type="match status" value="1"/>
</dbReference>
<dbReference type="CDD" id="cd00090">
    <property type="entry name" value="HTH_ARSR"/>
    <property type="match status" value="1"/>
</dbReference>
<dbReference type="GO" id="GO:0006950">
    <property type="term" value="P:response to stress"/>
    <property type="evidence" value="ECO:0007669"/>
    <property type="project" value="TreeGrafter"/>
</dbReference>
<dbReference type="Pfam" id="PF12802">
    <property type="entry name" value="MarR_2"/>
    <property type="match status" value="1"/>
</dbReference>
<dbReference type="GO" id="GO:0003700">
    <property type="term" value="F:DNA-binding transcription factor activity"/>
    <property type="evidence" value="ECO:0007669"/>
    <property type="project" value="InterPro"/>
</dbReference>
<dbReference type="SUPFAM" id="SSF46785">
    <property type="entry name" value="Winged helix' DNA-binding domain"/>
    <property type="match status" value="1"/>
</dbReference>
<accession>A0A4V2NZD7</accession>
<evidence type="ECO:0000313" key="2">
    <source>
        <dbReference type="EMBL" id="TCJ28622.1"/>
    </source>
</evidence>
<gene>
    <name evidence="2" type="ORF">EPD65_07910</name>
</gene>
<organism evidence="2 3">
    <name type="scientific">Nocardioides jejuensis</name>
    <dbReference type="NCBI Taxonomy" id="2502782"/>
    <lineage>
        <taxon>Bacteria</taxon>
        <taxon>Bacillati</taxon>
        <taxon>Actinomycetota</taxon>
        <taxon>Actinomycetes</taxon>
        <taxon>Propionibacteriales</taxon>
        <taxon>Nocardioidaceae</taxon>
        <taxon>Nocardioides</taxon>
    </lineage>
</organism>
<dbReference type="Proteomes" id="UP000295453">
    <property type="component" value="Unassembled WGS sequence"/>
</dbReference>
<dbReference type="PRINTS" id="PR00598">
    <property type="entry name" value="HTHMARR"/>
</dbReference>
<dbReference type="PANTHER" id="PTHR33164">
    <property type="entry name" value="TRANSCRIPTIONAL REGULATOR, MARR FAMILY"/>
    <property type="match status" value="1"/>
</dbReference>
<dbReference type="InterPro" id="IPR036388">
    <property type="entry name" value="WH-like_DNA-bd_sf"/>
</dbReference>